<dbReference type="InterPro" id="IPR046529">
    <property type="entry name" value="DUF6594"/>
</dbReference>
<evidence type="ECO:0000259" key="2">
    <source>
        <dbReference type="Pfam" id="PF20237"/>
    </source>
</evidence>
<feature type="transmembrane region" description="Helical" evidence="1">
    <location>
        <begin position="272"/>
        <end position="293"/>
    </location>
</feature>
<reference evidence="3" key="1">
    <citation type="journal article" date="2020" name="Stud. Mycol.">
        <title>101 Dothideomycetes genomes: a test case for predicting lifestyles and emergence of pathogens.</title>
        <authorList>
            <person name="Haridas S."/>
            <person name="Albert R."/>
            <person name="Binder M."/>
            <person name="Bloem J."/>
            <person name="Labutti K."/>
            <person name="Salamov A."/>
            <person name="Andreopoulos B."/>
            <person name="Baker S."/>
            <person name="Barry K."/>
            <person name="Bills G."/>
            <person name="Bluhm B."/>
            <person name="Cannon C."/>
            <person name="Castanera R."/>
            <person name="Culley D."/>
            <person name="Daum C."/>
            <person name="Ezra D."/>
            <person name="Gonzalez J."/>
            <person name="Henrissat B."/>
            <person name="Kuo A."/>
            <person name="Liang C."/>
            <person name="Lipzen A."/>
            <person name="Lutzoni F."/>
            <person name="Magnuson J."/>
            <person name="Mondo S."/>
            <person name="Nolan M."/>
            <person name="Ohm R."/>
            <person name="Pangilinan J."/>
            <person name="Park H.-J."/>
            <person name="Ramirez L."/>
            <person name="Alfaro M."/>
            <person name="Sun H."/>
            <person name="Tritt A."/>
            <person name="Yoshinaga Y."/>
            <person name="Zwiers L.-H."/>
            <person name="Turgeon B."/>
            <person name="Goodwin S."/>
            <person name="Spatafora J."/>
            <person name="Crous P."/>
            <person name="Grigoriev I."/>
        </authorList>
    </citation>
    <scope>NUCLEOTIDE SEQUENCE</scope>
    <source>
        <strain evidence="3">CBS 130266</strain>
    </source>
</reference>
<dbReference type="PANTHER" id="PTHR34502">
    <property type="entry name" value="DUF6594 DOMAIN-CONTAINING PROTEIN-RELATED"/>
    <property type="match status" value="1"/>
</dbReference>
<feature type="domain" description="DUF6594" evidence="2">
    <location>
        <begin position="43"/>
        <end position="312"/>
    </location>
</feature>
<dbReference type="EMBL" id="MU007120">
    <property type="protein sequence ID" value="KAF2419044.1"/>
    <property type="molecule type" value="Genomic_DNA"/>
</dbReference>
<keyword evidence="1" id="KW-0472">Membrane</keyword>
<evidence type="ECO:0000256" key="1">
    <source>
        <dbReference type="SAM" id="Phobius"/>
    </source>
</evidence>
<feature type="transmembrane region" description="Helical" evidence="1">
    <location>
        <begin position="239"/>
        <end position="260"/>
    </location>
</feature>
<keyword evidence="1" id="KW-0812">Transmembrane</keyword>
<dbReference type="Pfam" id="PF20237">
    <property type="entry name" value="DUF6594"/>
    <property type="match status" value="1"/>
</dbReference>
<feature type="transmembrane region" description="Helical" evidence="1">
    <location>
        <begin position="300"/>
        <end position="318"/>
    </location>
</feature>
<accession>A0A9P4TST9</accession>
<dbReference type="AlphaFoldDB" id="A0A9P4TST9"/>
<name>A0A9P4TST9_9PEZI</name>
<proteinExistence type="predicted"/>
<comment type="caution">
    <text evidence="3">The sequence shown here is derived from an EMBL/GenBank/DDBJ whole genome shotgun (WGS) entry which is preliminary data.</text>
</comment>
<protein>
    <recommendedName>
        <fullName evidence="2">DUF6594 domain-containing protein</fullName>
    </recommendedName>
</protein>
<dbReference type="PANTHER" id="PTHR34502:SF3">
    <property type="entry name" value="DUF6594 DOMAIN-CONTAINING PROTEIN"/>
    <property type="match status" value="1"/>
</dbReference>
<dbReference type="Proteomes" id="UP000800235">
    <property type="component" value="Unassembled WGS sequence"/>
</dbReference>
<keyword evidence="1" id="KW-1133">Transmembrane helix</keyword>
<keyword evidence="4" id="KW-1185">Reference proteome</keyword>
<sequence length="333" mass="38095">MLRHQKDTNPVESKESLREKKTLAAAEIATIDTRVLESCPNGYPRLAAFLSSESNFSLYRGFSFLHSRVLLELQAEIAALESELDELDEVDNETPAGKRRLRQREWDARTPRDEDGYRSRHEVLAQLRTKLVEYDELHIKARDLQAFQRPSERDYRSVRTWFWNLKPLVGNEAAFIKKKKDFVSLRVGRDWSGFDDIIESNLRRFDCSLMRRMFCTRELQEKTNDQHVYYYSASRVESFVDSIITSIIFVLLVLPVVAMYKLTSLGNSQATFNAIGVLVVFTLLFSVAMSMLTKARRHELFAASAAYCAVLVVFISNFSGSSLSDSGSGSMSH</sequence>
<organism evidence="3 4">
    <name type="scientific">Tothia fuscella</name>
    <dbReference type="NCBI Taxonomy" id="1048955"/>
    <lineage>
        <taxon>Eukaryota</taxon>
        <taxon>Fungi</taxon>
        <taxon>Dikarya</taxon>
        <taxon>Ascomycota</taxon>
        <taxon>Pezizomycotina</taxon>
        <taxon>Dothideomycetes</taxon>
        <taxon>Pleosporomycetidae</taxon>
        <taxon>Venturiales</taxon>
        <taxon>Cylindrosympodiaceae</taxon>
        <taxon>Tothia</taxon>
    </lineage>
</organism>
<dbReference type="OrthoDB" id="3533814at2759"/>
<evidence type="ECO:0000313" key="4">
    <source>
        <dbReference type="Proteomes" id="UP000800235"/>
    </source>
</evidence>
<gene>
    <name evidence="3" type="ORF">EJ08DRAFT_665969</name>
</gene>
<evidence type="ECO:0000313" key="3">
    <source>
        <dbReference type="EMBL" id="KAF2419044.1"/>
    </source>
</evidence>